<name>A0ABW0JKN2_9GAMM</name>
<gene>
    <name evidence="1" type="ORF">ACFPME_07760</name>
</gene>
<evidence type="ECO:0000313" key="2">
    <source>
        <dbReference type="Proteomes" id="UP001596013"/>
    </source>
</evidence>
<dbReference type="RefSeq" id="WP_377304405.1">
    <property type="nucleotide sequence ID" value="NZ_JBHSMK010000004.1"/>
</dbReference>
<dbReference type="Proteomes" id="UP001596013">
    <property type="component" value="Unassembled WGS sequence"/>
</dbReference>
<proteinExistence type="predicted"/>
<accession>A0ABW0JKN2</accession>
<sequence length="66" mass="8064">MLTRLYNWIDERAPGLKGMARKHLTEYYAPKNFNLWYYFGAATTWTTTPPMWRRWWRTWTCATPST</sequence>
<dbReference type="EMBL" id="JBHSMK010000004">
    <property type="protein sequence ID" value="MFC5436449.1"/>
    <property type="molecule type" value="Genomic_DNA"/>
</dbReference>
<keyword evidence="2" id="KW-1185">Reference proteome</keyword>
<organism evidence="1 2">
    <name type="scientific">Rhodanobacter umsongensis</name>
    <dbReference type="NCBI Taxonomy" id="633153"/>
    <lineage>
        <taxon>Bacteria</taxon>
        <taxon>Pseudomonadati</taxon>
        <taxon>Pseudomonadota</taxon>
        <taxon>Gammaproteobacteria</taxon>
        <taxon>Lysobacterales</taxon>
        <taxon>Rhodanobacteraceae</taxon>
        <taxon>Rhodanobacter</taxon>
    </lineage>
</organism>
<reference evidence="2" key="1">
    <citation type="journal article" date="2019" name="Int. J. Syst. Evol. Microbiol.">
        <title>The Global Catalogue of Microorganisms (GCM) 10K type strain sequencing project: providing services to taxonomists for standard genome sequencing and annotation.</title>
        <authorList>
            <consortium name="The Broad Institute Genomics Platform"/>
            <consortium name="The Broad Institute Genome Sequencing Center for Infectious Disease"/>
            <person name="Wu L."/>
            <person name="Ma J."/>
        </authorList>
    </citation>
    <scope>NUCLEOTIDE SEQUENCE [LARGE SCALE GENOMIC DNA]</scope>
    <source>
        <strain evidence="2">JCM 17130</strain>
    </source>
</reference>
<comment type="caution">
    <text evidence="1">The sequence shown here is derived from an EMBL/GenBank/DDBJ whole genome shotgun (WGS) entry which is preliminary data.</text>
</comment>
<evidence type="ECO:0000313" key="1">
    <source>
        <dbReference type="EMBL" id="MFC5436449.1"/>
    </source>
</evidence>
<protein>
    <submittedName>
        <fullName evidence="1">Uncharacterized protein</fullName>
    </submittedName>
</protein>